<dbReference type="RefSeq" id="WP_146443601.1">
    <property type="nucleotide sequence ID" value="NZ_SJPR01000001.1"/>
</dbReference>
<sequence>MYGELVPLGGGDPIPLLKKKLLIGRRESCDIVLRFANVSAHHCELRIEGGYLYIRDLQSRNGVKVNGIRMPEGRIDPGDTLAVAKHTYRVEYSPADLGAVGPPPTENRAQEIMSTSLLARAGLQKAEARGADRSSSKRFDPTNNSAGQIKLPSDKL</sequence>
<reference evidence="3 4" key="1">
    <citation type="submission" date="2019-02" db="EMBL/GenBank/DDBJ databases">
        <title>Deep-cultivation of Planctomycetes and their phenomic and genomic characterization uncovers novel biology.</title>
        <authorList>
            <person name="Wiegand S."/>
            <person name="Jogler M."/>
            <person name="Boedeker C."/>
            <person name="Pinto D."/>
            <person name="Vollmers J."/>
            <person name="Rivas-Marin E."/>
            <person name="Kohn T."/>
            <person name="Peeters S.H."/>
            <person name="Heuer A."/>
            <person name="Rast P."/>
            <person name="Oberbeckmann S."/>
            <person name="Bunk B."/>
            <person name="Jeske O."/>
            <person name="Meyerdierks A."/>
            <person name="Storesund J.E."/>
            <person name="Kallscheuer N."/>
            <person name="Luecker S."/>
            <person name="Lage O.M."/>
            <person name="Pohl T."/>
            <person name="Merkel B.J."/>
            <person name="Hornburger P."/>
            <person name="Mueller R.-W."/>
            <person name="Bruemmer F."/>
            <person name="Labrenz M."/>
            <person name="Spormann A.M."/>
            <person name="Op Den Camp H."/>
            <person name="Overmann J."/>
            <person name="Amann R."/>
            <person name="Jetten M.S.M."/>
            <person name="Mascher T."/>
            <person name="Medema M.H."/>
            <person name="Devos D.P."/>
            <person name="Kaster A.-K."/>
            <person name="Ovreas L."/>
            <person name="Rohde M."/>
            <person name="Galperin M.Y."/>
            <person name="Jogler C."/>
        </authorList>
    </citation>
    <scope>NUCLEOTIDE SEQUENCE [LARGE SCALE GENOMIC DNA]</scope>
    <source>
        <strain evidence="3 4">Pla108</strain>
    </source>
</reference>
<comment type="caution">
    <text evidence="3">The sequence shown here is derived from an EMBL/GenBank/DDBJ whole genome shotgun (WGS) entry which is preliminary data.</text>
</comment>
<dbReference type="Gene3D" id="2.60.200.20">
    <property type="match status" value="1"/>
</dbReference>
<organism evidence="3 4">
    <name type="scientific">Botrimarina colliarenosi</name>
    <dbReference type="NCBI Taxonomy" id="2528001"/>
    <lineage>
        <taxon>Bacteria</taxon>
        <taxon>Pseudomonadati</taxon>
        <taxon>Planctomycetota</taxon>
        <taxon>Planctomycetia</taxon>
        <taxon>Pirellulales</taxon>
        <taxon>Lacipirellulaceae</taxon>
        <taxon>Botrimarina</taxon>
    </lineage>
</organism>
<feature type="domain" description="FHA" evidence="2">
    <location>
        <begin position="21"/>
        <end position="70"/>
    </location>
</feature>
<dbReference type="OrthoDB" id="151099at2"/>
<dbReference type="Pfam" id="PF00498">
    <property type="entry name" value="FHA"/>
    <property type="match status" value="1"/>
</dbReference>
<evidence type="ECO:0000256" key="1">
    <source>
        <dbReference type="SAM" id="MobiDB-lite"/>
    </source>
</evidence>
<gene>
    <name evidence="3" type="primary">embR</name>
    <name evidence="3" type="ORF">Pla108_10160</name>
</gene>
<dbReference type="InterPro" id="IPR000253">
    <property type="entry name" value="FHA_dom"/>
</dbReference>
<feature type="region of interest" description="Disordered" evidence="1">
    <location>
        <begin position="123"/>
        <end position="156"/>
    </location>
</feature>
<evidence type="ECO:0000313" key="4">
    <source>
        <dbReference type="Proteomes" id="UP000317421"/>
    </source>
</evidence>
<feature type="compositionally biased region" description="Basic and acidic residues" evidence="1">
    <location>
        <begin position="126"/>
        <end position="140"/>
    </location>
</feature>
<dbReference type="CDD" id="cd00060">
    <property type="entry name" value="FHA"/>
    <property type="match status" value="1"/>
</dbReference>
<protein>
    <submittedName>
        <fullName evidence="3">Transcriptional regulatory protein EmbR</fullName>
    </submittedName>
</protein>
<evidence type="ECO:0000313" key="3">
    <source>
        <dbReference type="EMBL" id="TWU00072.1"/>
    </source>
</evidence>
<dbReference type="Proteomes" id="UP000317421">
    <property type="component" value="Unassembled WGS sequence"/>
</dbReference>
<accession>A0A5C6AM43</accession>
<dbReference type="AlphaFoldDB" id="A0A5C6AM43"/>
<proteinExistence type="predicted"/>
<dbReference type="EMBL" id="SJPR01000001">
    <property type="protein sequence ID" value="TWU00072.1"/>
    <property type="molecule type" value="Genomic_DNA"/>
</dbReference>
<dbReference type="SUPFAM" id="SSF49879">
    <property type="entry name" value="SMAD/FHA domain"/>
    <property type="match status" value="1"/>
</dbReference>
<dbReference type="InterPro" id="IPR008984">
    <property type="entry name" value="SMAD_FHA_dom_sf"/>
</dbReference>
<evidence type="ECO:0000259" key="2">
    <source>
        <dbReference type="PROSITE" id="PS50006"/>
    </source>
</evidence>
<dbReference type="SMART" id="SM00240">
    <property type="entry name" value="FHA"/>
    <property type="match status" value="1"/>
</dbReference>
<keyword evidence="4" id="KW-1185">Reference proteome</keyword>
<dbReference type="PROSITE" id="PS50006">
    <property type="entry name" value="FHA_DOMAIN"/>
    <property type="match status" value="1"/>
</dbReference>
<name>A0A5C6AM43_9BACT</name>